<dbReference type="PANTHER" id="PTHR33121">
    <property type="entry name" value="CYCLIC DI-GMP PHOSPHODIESTERASE PDEF"/>
    <property type="match status" value="1"/>
</dbReference>
<dbReference type="InterPro" id="IPR043128">
    <property type="entry name" value="Rev_trsase/Diguanyl_cyclase"/>
</dbReference>
<proteinExistence type="predicted"/>
<dbReference type="PROSITE" id="PS50887">
    <property type="entry name" value="GGDEF"/>
    <property type="match status" value="1"/>
</dbReference>
<evidence type="ECO:0000313" key="5">
    <source>
        <dbReference type="Proteomes" id="UP000509367"/>
    </source>
</evidence>
<dbReference type="KEGG" id="orm:HTY61_14230"/>
<dbReference type="GO" id="GO:0071111">
    <property type="term" value="F:cyclic-guanylate-specific phosphodiesterase activity"/>
    <property type="evidence" value="ECO:0007669"/>
    <property type="project" value="InterPro"/>
</dbReference>
<dbReference type="RefSeq" id="WP_175277420.1">
    <property type="nucleotide sequence ID" value="NZ_CP054836.1"/>
</dbReference>
<keyword evidence="1" id="KW-0472">Membrane</keyword>
<dbReference type="PROSITE" id="PS50883">
    <property type="entry name" value="EAL"/>
    <property type="match status" value="1"/>
</dbReference>
<feature type="transmembrane region" description="Helical" evidence="1">
    <location>
        <begin position="12"/>
        <end position="36"/>
    </location>
</feature>
<protein>
    <submittedName>
        <fullName evidence="4">Bifunctional diguanylate cyclase/phosphodiesterase</fullName>
    </submittedName>
</protein>
<evidence type="ECO:0000256" key="1">
    <source>
        <dbReference type="SAM" id="Phobius"/>
    </source>
</evidence>
<dbReference type="SUPFAM" id="SSF55073">
    <property type="entry name" value="Nucleotide cyclase"/>
    <property type="match status" value="1"/>
</dbReference>
<dbReference type="InterPro" id="IPR029787">
    <property type="entry name" value="Nucleotide_cyclase"/>
</dbReference>
<feature type="transmembrane region" description="Helical" evidence="1">
    <location>
        <begin position="48"/>
        <end position="70"/>
    </location>
</feature>
<dbReference type="SMART" id="SM00267">
    <property type="entry name" value="GGDEF"/>
    <property type="match status" value="1"/>
</dbReference>
<dbReference type="NCBIfam" id="TIGR00254">
    <property type="entry name" value="GGDEF"/>
    <property type="match status" value="1"/>
</dbReference>
<dbReference type="InterPro" id="IPR050706">
    <property type="entry name" value="Cyclic-di-GMP_PDE-like"/>
</dbReference>
<dbReference type="EMBL" id="CP054836">
    <property type="protein sequence ID" value="QKV19528.1"/>
    <property type="molecule type" value="Genomic_DNA"/>
</dbReference>
<keyword evidence="5" id="KW-1185">Reference proteome</keyword>
<keyword evidence="1" id="KW-0812">Transmembrane</keyword>
<dbReference type="SUPFAM" id="SSF141868">
    <property type="entry name" value="EAL domain-like"/>
    <property type="match status" value="1"/>
</dbReference>
<dbReference type="Pfam" id="PF00990">
    <property type="entry name" value="GGDEF"/>
    <property type="match status" value="1"/>
</dbReference>
<organism evidence="4 5">
    <name type="scientific">Oricola thermophila</name>
    <dbReference type="NCBI Taxonomy" id="2742145"/>
    <lineage>
        <taxon>Bacteria</taxon>
        <taxon>Pseudomonadati</taxon>
        <taxon>Pseudomonadota</taxon>
        <taxon>Alphaproteobacteria</taxon>
        <taxon>Hyphomicrobiales</taxon>
        <taxon>Ahrensiaceae</taxon>
        <taxon>Oricola</taxon>
    </lineage>
</organism>
<dbReference type="CDD" id="cd01948">
    <property type="entry name" value="EAL"/>
    <property type="match status" value="1"/>
</dbReference>
<dbReference type="InterPro" id="IPR000160">
    <property type="entry name" value="GGDEF_dom"/>
</dbReference>
<gene>
    <name evidence="4" type="ORF">HTY61_14230</name>
</gene>
<accession>A0A6N1VFH7</accession>
<sequence length="512" mass="55636">MMSVNGKRRNFLLRLLTILSSGFGAFSLAFVALMVFASNTTGAPGSVIIGSGIAALSALAGIGFAFAYFAETPGQTGDEEVSPVVDPITSLLSRCGLENELAHVLDGQDENDTRWMLVSIEIDAFRDINDTHGQETGDRVLRIVANRLKRLVGNLGPVARIAGSEFAFAIAFGNDDREIAAVMSAVINEVGKPIKADRKTITVFCTAGLVELKRDNLSIDKMLRRTNLARATARASGLGNWAIYHPEMTRSASYRKWIEAELVRAVNGDEFDLVYQPQVNSLTGETVGYEALLRWTHPKKGVIPPSEFIPVAEKYGLISQIGSWVMQRACEDARALPPGVTVAINVSPIQLKCDRFVNELAKMFEQTGTRPEQIEIEITENVLIDDHDAVRRQFRSIRSLGCSIAIDDFGTGYSNLGSLADLPFTKLKLDRSLVARLGTRENGGAVVSTIVNLARALDVDILAEGVENEDQVVLLRAAGCRLMQGYYFGKPVAFGKPGDDESRAAPLQKLSA</sequence>
<dbReference type="Gene3D" id="3.30.70.270">
    <property type="match status" value="1"/>
</dbReference>
<dbReference type="InterPro" id="IPR001633">
    <property type="entry name" value="EAL_dom"/>
</dbReference>
<dbReference type="PANTHER" id="PTHR33121:SF79">
    <property type="entry name" value="CYCLIC DI-GMP PHOSPHODIESTERASE PDED-RELATED"/>
    <property type="match status" value="1"/>
</dbReference>
<evidence type="ECO:0000259" key="3">
    <source>
        <dbReference type="PROSITE" id="PS50887"/>
    </source>
</evidence>
<evidence type="ECO:0000313" key="4">
    <source>
        <dbReference type="EMBL" id="QKV19528.1"/>
    </source>
</evidence>
<reference evidence="4 5" key="1">
    <citation type="submission" date="2020-06" db="EMBL/GenBank/DDBJ databases">
        <title>Oricola thermophila sp. nov. isolated from a tidal sediments.</title>
        <authorList>
            <person name="Kwon K.K."/>
            <person name="Yang S.-H."/>
            <person name="Park M.-J."/>
        </authorList>
    </citation>
    <scope>NUCLEOTIDE SEQUENCE [LARGE SCALE GENOMIC DNA]</scope>
    <source>
        <strain evidence="4 5">MEBiC13590</strain>
    </source>
</reference>
<feature type="domain" description="EAL" evidence="2">
    <location>
        <begin position="255"/>
        <end position="505"/>
    </location>
</feature>
<dbReference type="SMART" id="SM00052">
    <property type="entry name" value="EAL"/>
    <property type="match status" value="1"/>
</dbReference>
<dbReference type="InterPro" id="IPR035919">
    <property type="entry name" value="EAL_sf"/>
</dbReference>
<dbReference type="Proteomes" id="UP000509367">
    <property type="component" value="Chromosome"/>
</dbReference>
<name>A0A6N1VFH7_9HYPH</name>
<dbReference type="Pfam" id="PF00563">
    <property type="entry name" value="EAL"/>
    <property type="match status" value="1"/>
</dbReference>
<dbReference type="Gene3D" id="3.20.20.450">
    <property type="entry name" value="EAL domain"/>
    <property type="match status" value="1"/>
</dbReference>
<keyword evidence="1" id="KW-1133">Transmembrane helix</keyword>
<dbReference type="AlphaFoldDB" id="A0A6N1VFH7"/>
<feature type="domain" description="GGDEF" evidence="3">
    <location>
        <begin position="113"/>
        <end position="246"/>
    </location>
</feature>
<dbReference type="CDD" id="cd01949">
    <property type="entry name" value="GGDEF"/>
    <property type="match status" value="1"/>
</dbReference>
<evidence type="ECO:0000259" key="2">
    <source>
        <dbReference type="PROSITE" id="PS50883"/>
    </source>
</evidence>